<gene>
    <name evidence="12" type="ORF">SAMN05216245_10946</name>
</gene>
<feature type="domain" description="ATP-dependent helicase/deoxyribonuclease subunit B N-terminal" evidence="11">
    <location>
        <begin position="41"/>
        <end position="256"/>
    </location>
</feature>
<keyword evidence="8" id="KW-0238">DNA-binding</keyword>
<dbReference type="InterPro" id="IPR011335">
    <property type="entry name" value="Restrct_endonuc-II-like"/>
</dbReference>
<dbReference type="RefSeq" id="WP_093913620.1">
    <property type="nucleotide sequence ID" value="NZ_FONL01000009.1"/>
</dbReference>
<dbReference type="Pfam" id="PF12705">
    <property type="entry name" value="PDDEXK_1"/>
    <property type="match status" value="1"/>
</dbReference>
<reference evidence="12 13" key="1">
    <citation type="submission" date="2016-10" db="EMBL/GenBank/DDBJ databases">
        <authorList>
            <person name="de Groot N.N."/>
        </authorList>
    </citation>
    <scope>NUCLEOTIDE SEQUENCE [LARGE SCALE GENOMIC DNA]</scope>
    <source>
        <strain evidence="12 13">DSM 9236</strain>
    </source>
</reference>
<evidence type="ECO:0000256" key="7">
    <source>
        <dbReference type="ARBA" id="ARBA00022840"/>
    </source>
</evidence>
<dbReference type="InterPro" id="IPR049035">
    <property type="entry name" value="ADDB_N"/>
</dbReference>
<proteinExistence type="predicted"/>
<feature type="domain" description="PD-(D/E)XK endonuclease-like" evidence="10">
    <location>
        <begin position="716"/>
        <end position="1006"/>
    </location>
</feature>
<keyword evidence="5 12" id="KW-0347">Helicase</keyword>
<keyword evidence="9" id="KW-0234">DNA repair</keyword>
<dbReference type="Gene3D" id="3.40.50.300">
    <property type="entry name" value="P-loop containing nucleotide triphosphate hydrolases"/>
    <property type="match status" value="3"/>
</dbReference>
<dbReference type="SUPFAM" id="SSF52540">
    <property type="entry name" value="P-loop containing nucleoside triphosphate hydrolases"/>
    <property type="match status" value="1"/>
</dbReference>
<evidence type="ECO:0000256" key="8">
    <source>
        <dbReference type="ARBA" id="ARBA00023125"/>
    </source>
</evidence>
<evidence type="ECO:0000256" key="1">
    <source>
        <dbReference type="ARBA" id="ARBA00022722"/>
    </source>
</evidence>
<dbReference type="InterPro" id="IPR038726">
    <property type="entry name" value="PDDEXK_AddAB-type"/>
</dbReference>
<evidence type="ECO:0000259" key="10">
    <source>
        <dbReference type="Pfam" id="PF12705"/>
    </source>
</evidence>
<dbReference type="AlphaFoldDB" id="A0A1I2BKP7"/>
<keyword evidence="1" id="KW-0540">Nuclease</keyword>
<dbReference type="GO" id="GO:0004527">
    <property type="term" value="F:exonuclease activity"/>
    <property type="evidence" value="ECO:0007669"/>
    <property type="project" value="UniProtKB-KW"/>
</dbReference>
<dbReference type="GO" id="GO:0004386">
    <property type="term" value="F:helicase activity"/>
    <property type="evidence" value="ECO:0007669"/>
    <property type="project" value="UniProtKB-KW"/>
</dbReference>
<sequence length="1021" mass="115278">MLHLLCVPSGCTVTDVFYQKALQQKFEETVLVASSEALVGKTRMQGIRAVTFDALANAVAEQCSAQLRDRLVVRRISRKAQELILQDILDRLLEKGRLPYFGRLAGKKGFVQSVASMMEQIGSCGATAEEIDTAFAHWDGRSPAYRQKDREIAEIYREYLAYLIQNNIYDMAGLYRVAAEELAALRKAGGAVTWKTLYFTGFYRFDALQLTIIRLLSQTCDVWIALPYESGRPELYGAVEFTYGDLMQYAKQERLPAVPVSGRAASLRHIVRNLRNPGMKPAPADPGIEIWQLPDENEEMRAVLREIKQQLRGQTIKPSEIAVVVRRMEEYSGIRDLCDEYGIPIQAEDSAALAASPVFRFVAAILETASLYGREKAESWIGFLTQPLQKIVLELSTETVIQLAETNYYTDYRKFLADVLEKTGREGLRQLWQEIEAIPAETTIQDYCDITGRLLSLTEIPEKAGRLYREGQITLAGFKNMVCACREIFSLLQKMPQDYRFCRSARQTTDCAGFAEALADAAGKMSFSLQPENREGIAFLSAVNLEDAVFKQIYVLGLRENEFPFYKDENWIYDDRERTDLAVLGITLPSSADGYGEDIHFFMNACAAATERLVLTFYADEEHNASPYIAEILSLFTDLKVQVKTTETAAADSLSREELELALARDGQTEALKKLEPGLAESAGSDRKRLQKAAGWNGNPDDATLLQRISRQIGDRFSASKLETYRSCPFQFLVTYVWQQKAAEAAGEDMDPMQRGSLLHRVLEKFIGRHLGEKLLQAQHAELQQELDEIFDTVCQEYADKGWLYPGDFWQHDKEQQRILLQRWLRSEIAYSEQGEWRPVSTEQSFGKKGKEEFTLDINGRRIYLNGKIDRIDRAGDAYFITDYKSGDTPNKKAFADTDLQLPLYLLAAAMQNGGNVAGGGYYSLKDAERKESFMFPAAADTVPWKTFSEAKDENGTATAVTDMEDLQATLQRVLGDMLDHMREGDFSPTPSKDCERNCPAAEICRFRVLTRNREEEDPNG</sequence>
<evidence type="ECO:0000313" key="13">
    <source>
        <dbReference type="Proteomes" id="UP000198896"/>
    </source>
</evidence>
<dbReference type="GO" id="GO:0005524">
    <property type="term" value="F:ATP binding"/>
    <property type="evidence" value="ECO:0007669"/>
    <property type="project" value="UniProtKB-KW"/>
</dbReference>
<evidence type="ECO:0000313" key="12">
    <source>
        <dbReference type="EMBL" id="SFE56761.1"/>
    </source>
</evidence>
<evidence type="ECO:0000256" key="2">
    <source>
        <dbReference type="ARBA" id="ARBA00022741"/>
    </source>
</evidence>
<organism evidence="12 13">
    <name type="scientific">Succiniclasticum ruminis DSM 9236</name>
    <dbReference type="NCBI Taxonomy" id="1123323"/>
    <lineage>
        <taxon>Bacteria</taxon>
        <taxon>Bacillati</taxon>
        <taxon>Bacillota</taxon>
        <taxon>Negativicutes</taxon>
        <taxon>Acidaminococcales</taxon>
        <taxon>Acidaminococcaceae</taxon>
        <taxon>Succiniclasticum</taxon>
    </lineage>
</organism>
<dbReference type="Gene3D" id="3.90.320.10">
    <property type="match status" value="1"/>
</dbReference>
<dbReference type="GO" id="GO:0003677">
    <property type="term" value="F:DNA binding"/>
    <property type="evidence" value="ECO:0007669"/>
    <property type="project" value="UniProtKB-KW"/>
</dbReference>
<accession>A0A1I2BKP7</accession>
<dbReference type="EMBL" id="FONL01000009">
    <property type="protein sequence ID" value="SFE56761.1"/>
    <property type="molecule type" value="Genomic_DNA"/>
</dbReference>
<name>A0A1I2BKP7_9FIRM</name>
<evidence type="ECO:0000256" key="3">
    <source>
        <dbReference type="ARBA" id="ARBA00022763"/>
    </source>
</evidence>
<dbReference type="InterPro" id="IPR011604">
    <property type="entry name" value="PDDEXK-like_dom_sf"/>
</dbReference>
<dbReference type="Pfam" id="PF21445">
    <property type="entry name" value="ADDB_N"/>
    <property type="match status" value="1"/>
</dbReference>
<protein>
    <submittedName>
        <fullName evidence="12">ATP-dependent helicase/DNAse subunit B</fullName>
    </submittedName>
</protein>
<keyword evidence="3" id="KW-0227">DNA damage</keyword>
<dbReference type="Proteomes" id="UP000198896">
    <property type="component" value="Unassembled WGS sequence"/>
</dbReference>
<keyword evidence="2" id="KW-0547">Nucleotide-binding</keyword>
<dbReference type="GO" id="GO:0006281">
    <property type="term" value="P:DNA repair"/>
    <property type="evidence" value="ECO:0007669"/>
    <property type="project" value="UniProtKB-KW"/>
</dbReference>
<dbReference type="InterPro" id="IPR027417">
    <property type="entry name" value="P-loop_NTPase"/>
</dbReference>
<dbReference type="OrthoDB" id="9758506at2"/>
<dbReference type="STRING" id="1123323.SAMN05216245_10946"/>
<evidence type="ECO:0000256" key="9">
    <source>
        <dbReference type="ARBA" id="ARBA00023204"/>
    </source>
</evidence>
<evidence type="ECO:0000256" key="4">
    <source>
        <dbReference type="ARBA" id="ARBA00022801"/>
    </source>
</evidence>
<evidence type="ECO:0000256" key="5">
    <source>
        <dbReference type="ARBA" id="ARBA00022806"/>
    </source>
</evidence>
<keyword evidence="4" id="KW-0378">Hydrolase</keyword>
<dbReference type="SUPFAM" id="SSF52980">
    <property type="entry name" value="Restriction endonuclease-like"/>
    <property type="match status" value="1"/>
</dbReference>
<keyword evidence="13" id="KW-1185">Reference proteome</keyword>
<evidence type="ECO:0000259" key="11">
    <source>
        <dbReference type="Pfam" id="PF21445"/>
    </source>
</evidence>
<keyword evidence="6" id="KW-0269">Exonuclease</keyword>
<evidence type="ECO:0000256" key="6">
    <source>
        <dbReference type="ARBA" id="ARBA00022839"/>
    </source>
</evidence>
<keyword evidence="7" id="KW-0067">ATP-binding</keyword>